<dbReference type="OrthoDB" id="422574at2759"/>
<dbReference type="PANTHER" id="PTHR44051">
    <property type="entry name" value="GLUTATHIONE S-TRANSFERASE-RELATED"/>
    <property type="match status" value="1"/>
</dbReference>
<gene>
    <name evidence="3" type="ORF">DXG03_005340</name>
</gene>
<dbReference type="SUPFAM" id="SSF52833">
    <property type="entry name" value="Thioredoxin-like"/>
    <property type="match status" value="1"/>
</dbReference>
<accession>A0A9P7G249</accession>
<organism evidence="3 4">
    <name type="scientific">Asterophora parasitica</name>
    <dbReference type="NCBI Taxonomy" id="117018"/>
    <lineage>
        <taxon>Eukaryota</taxon>
        <taxon>Fungi</taxon>
        <taxon>Dikarya</taxon>
        <taxon>Basidiomycota</taxon>
        <taxon>Agaricomycotina</taxon>
        <taxon>Agaricomycetes</taxon>
        <taxon>Agaricomycetidae</taxon>
        <taxon>Agaricales</taxon>
        <taxon>Tricholomatineae</taxon>
        <taxon>Lyophyllaceae</taxon>
        <taxon>Asterophora</taxon>
    </lineage>
</organism>
<evidence type="ECO:0000313" key="3">
    <source>
        <dbReference type="EMBL" id="KAG5641404.1"/>
    </source>
</evidence>
<name>A0A9P7G249_9AGAR</name>
<dbReference type="Proteomes" id="UP000775547">
    <property type="component" value="Unassembled WGS sequence"/>
</dbReference>
<keyword evidence="4" id="KW-1185">Reference proteome</keyword>
<dbReference type="EMBL" id="JABCKV010000319">
    <property type="protein sequence ID" value="KAG5641404.1"/>
    <property type="molecule type" value="Genomic_DNA"/>
</dbReference>
<proteinExistence type="inferred from homology"/>
<protein>
    <recommendedName>
        <fullName evidence="2">GST N-terminal domain-containing protein</fullName>
    </recommendedName>
</protein>
<dbReference type="InterPro" id="IPR036249">
    <property type="entry name" value="Thioredoxin-like_sf"/>
</dbReference>
<dbReference type="PANTHER" id="PTHR44051:SF8">
    <property type="entry name" value="GLUTATHIONE S-TRANSFERASE GSTA"/>
    <property type="match status" value="1"/>
</dbReference>
<comment type="caution">
    <text evidence="3">The sequence shown here is derived from an EMBL/GenBank/DDBJ whole genome shotgun (WGS) entry which is preliminary data.</text>
</comment>
<evidence type="ECO:0000313" key="4">
    <source>
        <dbReference type="Proteomes" id="UP000775547"/>
    </source>
</evidence>
<dbReference type="InterPro" id="IPR004045">
    <property type="entry name" value="Glutathione_S-Trfase_N"/>
</dbReference>
<evidence type="ECO:0000256" key="1">
    <source>
        <dbReference type="ARBA" id="ARBA00007409"/>
    </source>
</evidence>
<dbReference type="PROSITE" id="PS50404">
    <property type="entry name" value="GST_NTER"/>
    <property type="match status" value="1"/>
</dbReference>
<comment type="similarity">
    <text evidence="1">Belongs to the GST superfamily.</text>
</comment>
<dbReference type="Gene3D" id="1.20.1050.130">
    <property type="match status" value="1"/>
</dbReference>
<feature type="domain" description="GST N-terminal" evidence="2">
    <location>
        <begin position="6"/>
        <end position="95"/>
    </location>
</feature>
<dbReference type="AlphaFoldDB" id="A0A9P7G249"/>
<dbReference type="Pfam" id="PF02798">
    <property type="entry name" value="GST_N"/>
    <property type="match status" value="1"/>
</dbReference>
<evidence type="ECO:0000259" key="2">
    <source>
        <dbReference type="PROSITE" id="PS50404"/>
    </source>
</evidence>
<dbReference type="CDD" id="cd03048">
    <property type="entry name" value="GST_N_Ure2p_like"/>
    <property type="match status" value="1"/>
</dbReference>
<reference evidence="3" key="1">
    <citation type="submission" date="2020-07" db="EMBL/GenBank/DDBJ databases">
        <authorList>
            <person name="Nieuwenhuis M."/>
            <person name="Van De Peppel L.J.J."/>
        </authorList>
    </citation>
    <scope>NUCLEOTIDE SEQUENCE</scope>
    <source>
        <strain evidence="3">AP01</strain>
        <tissue evidence="3">Mycelium</tissue>
    </source>
</reference>
<sequence length="124" mass="14521">MSGSTVQLTLFTNHLTPNGLKVSIYLEELRTIHPQLEYNIHRLDISKGTHREDWFVRMNPSSRLPLLVDHTRDDFPVFESAAILLYLEANFDPKKTFSFDAPKFPREYSSMIQWVFFGVRRDSS</sequence>
<reference evidence="3" key="2">
    <citation type="submission" date="2021-10" db="EMBL/GenBank/DDBJ databases">
        <title>Phylogenomics reveals ancestral predisposition of the termite-cultivated fungus Termitomyces towards a domesticated lifestyle.</title>
        <authorList>
            <person name="Auxier B."/>
            <person name="Grum-Grzhimaylo A."/>
            <person name="Cardenas M.E."/>
            <person name="Lodge J.D."/>
            <person name="Laessoe T."/>
            <person name="Pedersen O."/>
            <person name="Smith M.E."/>
            <person name="Kuyper T.W."/>
            <person name="Franco-Molano E.A."/>
            <person name="Baroni T.J."/>
            <person name="Aanen D.K."/>
        </authorList>
    </citation>
    <scope>NUCLEOTIDE SEQUENCE</scope>
    <source>
        <strain evidence="3">AP01</strain>
        <tissue evidence="3">Mycelium</tissue>
    </source>
</reference>